<sequence>MARKKHRTVPAAEVYEKSDSFPPMPTAPPLSPSRMDHVYPDSYGPPLHQAYHVQPARANYVPDQIARFNVIKPDRLAKRHNPQLYTKRGCTDVFCCFLFFVFLCGWGVVATLGVMWGDPQRLIYPTDSEFRRCGVSQDGFYNFSKRPYLFYFDLTKCISYATALGGCQTTQICVEECPSQYFSYLQLRTASAAEIQSKMKNVVYCTDDVDKTSVTTFAALQSLVQRGKCVSYTVKSVPVLQRCFPEAIFNAVDNVNTVLNSSNSLDYLKKTFGDDALIPQDRQITGQSSEVMKSVVEDQPVTHKVIHDLSQTWWQTLILIFAAGILSFVWTVIMRLLGSLLIWLSILLVLGALGFGAGFSWFKWNTLKSTGAIDDYSFHPAFDAYFEMPTTWFVVAIVTSVLLLIFLLVILFIRQRISIACALISESSKAIGSMMSTLLFPLFPFLLHIGVFALWGSVAIWLASSGQEVCRMKEASGQVYNTSTKCDCNAKLSGCTYVGIEKESETIFWLQVYNLFAFFWLSCFVTALGDIALAGAFASYYWARDKRHDVPTFPVLRALNRAMRYNLGSIAFGSLIIAIVKIIRVMLEYIDNKLGKSQNKAVKWFLMCLKCCFWCLEVFFKFLTKNAYIMIAIYGKNFFSSAKDSFLLITRNIVRTVVVHKVAGILLFLGKAMITLGMGILSFYYFSGRWVVEGVPKVDLYYYFVPIVIVVIGSYFMADLFFDVYEMAVDTTFICFRKCKPLRFRSNSLIFSVEDSEQNDGSLERPYFMSEKLLEILGTKNEIPLHTK</sequence>
<feature type="transmembrane region" description="Helical" evidence="7">
    <location>
        <begin position="665"/>
        <end position="688"/>
    </location>
</feature>
<feature type="transmembrane region" description="Helical" evidence="7">
    <location>
        <begin position="93"/>
        <end position="116"/>
    </location>
</feature>
<dbReference type="OMA" id="SQRKCRD"/>
<dbReference type="InterPro" id="IPR007603">
    <property type="entry name" value="Choline_transptr-like"/>
</dbReference>
<evidence type="ECO:0000256" key="7">
    <source>
        <dbReference type="RuleBase" id="RU368066"/>
    </source>
</evidence>
<evidence type="ECO:0000256" key="5">
    <source>
        <dbReference type="ARBA" id="ARBA00023136"/>
    </source>
</evidence>
<dbReference type="Pfam" id="PF04515">
    <property type="entry name" value="Choline_transpo"/>
    <property type="match status" value="1"/>
</dbReference>
<reference evidence="10" key="1">
    <citation type="submission" date="2011-07" db="EMBL/GenBank/DDBJ databases">
        <authorList>
            <consortium name="Caenorhabditis brenneri Sequencing and Analysis Consortium"/>
            <person name="Wilson R.K."/>
        </authorList>
    </citation>
    <scope>NUCLEOTIDE SEQUENCE [LARGE SCALE GENOMIC DNA]</scope>
    <source>
        <strain evidence="10">PB2801</strain>
    </source>
</reference>
<dbReference type="OrthoDB" id="420519at2759"/>
<evidence type="ECO:0000256" key="2">
    <source>
        <dbReference type="ARBA" id="ARBA00007168"/>
    </source>
</evidence>
<keyword evidence="3 7" id="KW-0812">Transmembrane</keyword>
<keyword evidence="6" id="KW-0325">Glycoprotein</keyword>
<dbReference type="PANTHER" id="PTHR12385:SF14">
    <property type="entry name" value="CHOLINE TRANSPORTER-LIKE 2"/>
    <property type="match status" value="1"/>
</dbReference>
<feature type="region of interest" description="Disordered" evidence="8">
    <location>
        <begin position="1"/>
        <end position="27"/>
    </location>
</feature>
<proteinExistence type="inferred from homology"/>
<gene>
    <name evidence="9" type="primary">Cbn-chtl-1</name>
    <name evidence="9" type="ORF">CAEBREN_25489</name>
</gene>
<dbReference type="AlphaFoldDB" id="G0M8N4"/>
<feature type="transmembrane region" description="Helical" evidence="7">
    <location>
        <begin position="434"/>
        <end position="463"/>
    </location>
</feature>
<comment type="similarity">
    <text evidence="2 7">Belongs to the CTL (choline transporter-like) family.</text>
</comment>
<evidence type="ECO:0000256" key="3">
    <source>
        <dbReference type="ARBA" id="ARBA00022692"/>
    </source>
</evidence>
<dbReference type="HOGENOM" id="CLU_017181_3_1_1"/>
<dbReference type="STRING" id="135651.G0M8N4"/>
<keyword evidence="5 7" id="KW-0472">Membrane</keyword>
<dbReference type="FunCoup" id="G0M8N4">
    <property type="interactions" value="1706"/>
</dbReference>
<name>G0M8N4_CAEBE</name>
<dbReference type="GO" id="GO:0005886">
    <property type="term" value="C:plasma membrane"/>
    <property type="evidence" value="ECO:0007669"/>
    <property type="project" value="UniProtKB-SubCell"/>
</dbReference>
<feature type="transmembrane region" description="Helical" evidence="7">
    <location>
        <begin position="564"/>
        <end position="584"/>
    </location>
</feature>
<evidence type="ECO:0000256" key="8">
    <source>
        <dbReference type="SAM" id="MobiDB-lite"/>
    </source>
</evidence>
<keyword evidence="4 7" id="KW-1133">Transmembrane helix</keyword>
<feature type="transmembrane region" description="Helical" evidence="7">
    <location>
        <begin position="518"/>
        <end position="543"/>
    </location>
</feature>
<dbReference type="InParanoid" id="G0M8N4"/>
<keyword evidence="10" id="KW-1185">Reference proteome</keyword>
<feature type="transmembrane region" description="Helical" evidence="7">
    <location>
        <begin position="313"/>
        <end position="333"/>
    </location>
</feature>
<protein>
    <recommendedName>
        <fullName evidence="7">Choline transporter-like protein</fullName>
    </recommendedName>
</protein>
<evidence type="ECO:0000313" key="10">
    <source>
        <dbReference type="Proteomes" id="UP000008068"/>
    </source>
</evidence>
<evidence type="ECO:0000256" key="1">
    <source>
        <dbReference type="ARBA" id="ARBA00004141"/>
    </source>
</evidence>
<organism evidence="10">
    <name type="scientific">Caenorhabditis brenneri</name>
    <name type="common">Nematode worm</name>
    <dbReference type="NCBI Taxonomy" id="135651"/>
    <lineage>
        <taxon>Eukaryota</taxon>
        <taxon>Metazoa</taxon>
        <taxon>Ecdysozoa</taxon>
        <taxon>Nematoda</taxon>
        <taxon>Chromadorea</taxon>
        <taxon>Rhabditida</taxon>
        <taxon>Rhabditina</taxon>
        <taxon>Rhabditomorpha</taxon>
        <taxon>Rhabditoidea</taxon>
        <taxon>Rhabditidae</taxon>
        <taxon>Peloderinae</taxon>
        <taxon>Caenorhabditis</taxon>
    </lineage>
</organism>
<dbReference type="eggNOG" id="KOG1362">
    <property type="taxonomic scope" value="Eukaryota"/>
</dbReference>
<dbReference type="EMBL" id="GL379786">
    <property type="protein sequence ID" value="EGT30584.1"/>
    <property type="molecule type" value="Genomic_DNA"/>
</dbReference>
<comment type="subcellular location">
    <subcellularLocation>
        <location evidence="7">Cell membrane</location>
        <topology evidence="7">Multi-pass membrane protein</topology>
    </subcellularLocation>
    <subcellularLocation>
        <location evidence="1">Membrane</location>
        <topology evidence="1">Multi-pass membrane protein</topology>
    </subcellularLocation>
</comment>
<evidence type="ECO:0000313" key="9">
    <source>
        <dbReference type="EMBL" id="EGT30584.1"/>
    </source>
</evidence>
<dbReference type="PANTHER" id="PTHR12385">
    <property type="entry name" value="CHOLINE TRANSPORTER-LIKE (SLC FAMILY 44)"/>
    <property type="match status" value="1"/>
</dbReference>
<feature type="transmembrane region" description="Helical" evidence="7">
    <location>
        <begin position="340"/>
        <end position="362"/>
    </location>
</feature>
<feature type="transmembrane region" description="Helical" evidence="7">
    <location>
        <begin position="392"/>
        <end position="413"/>
    </location>
</feature>
<evidence type="ECO:0000256" key="6">
    <source>
        <dbReference type="ARBA" id="ARBA00023180"/>
    </source>
</evidence>
<comment type="function">
    <text evidence="7">Choline transporter.</text>
</comment>
<dbReference type="Proteomes" id="UP000008068">
    <property type="component" value="Unassembled WGS sequence"/>
</dbReference>
<feature type="transmembrane region" description="Helical" evidence="7">
    <location>
        <begin position="604"/>
        <end position="623"/>
    </location>
</feature>
<evidence type="ECO:0000256" key="4">
    <source>
        <dbReference type="ARBA" id="ARBA00022989"/>
    </source>
</evidence>
<feature type="transmembrane region" description="Helical" evidence="7">
    <location>
        <begin position="700"/>
        <end position="718"/>
    </location>
</feature>
<accession>G0M8N4</accession>
<dbReference type="GO" id="GO:0022857">
    <property type="term" value="F:transmembrane transporter activity"/>
    <property type="evidence" value="ECO:0007669"/>
    <property type="project" value="UniProtKB-UniRule"/>
</dbReference>